<evidence type="ECO:0000313" key="1">
    <source>
        <dbReference type="Proteomes" id="UP000887576"/>
    </source>
</evidence>
<name>A0AC34Q6B5_9BILA</name>
<proteinExistence type="predicted"/>
<organism evidence="1 2">
    <name type="scientific">Panagrolaimus sp. JU765</name>
    <dbReference type="NCBI Taxonomy" id="591449"/>
    <lineage>
        <taxon>Eukaryota</taxon>
        <taxon>Metazoa</taxon>
        <taxon>Ecdysozoa</taxon>
        <taxon>Nematoda</taxon>
        <taxon>Chromadorea</taxon>
        <taxon>Rhabditida</taxon>
        <taxon>Tylenchina</taxon>
        <taxon>Panagrolaimomorpha</taxon>
        <taxon>Panagrolaimoidea</taxon>
        <taxon>Panagrolaimidae</taxon>
        <taxon>Panagrolaimus</taxon>
    </lineage>
</organism>
<evidence type="ECO:0000313" key="2">
    <source>
        <dbReference type="WBParaSite" id="JU765_v2.g13278.t1"/>
    </source>
</evidence>
<protein>
    <submittedName>
        <fullName evidence="2">Chitin synthase</fullName>
    </submittedName>
</protein>
<accession>A0AC34Q6B5</accession>
<reference evidence="2" key="1">
    <citation type="submission" date="2022-11" db="UniProtKB">
        <authorList>
            <consortium name="WormBaseParasite"/>
        </authorList>
    </citation>
    <scope>IDENTIFICATION</scope>
</reference>
<dbReference type="Proteomes" id="UP000887576">
    <property type="component" value="Unplaced"/>
</dbReference>
<sequence length="2104" mass="239224">MIEENHWDAFRSKPRAVREANQQSNWTLYALQCVKFAIYLFAHFCVLIGSLASKAVILLLATNFNDRKVQPGEFHKKCGINHLPVRDHHENECCLLVALFLIQVLPDVGSIAQCCYRMMKLPMKDHSILPIVCLLETCRSAGLAILVFIVFPELDLTRCMFLMCSVVFMPYFVELIGRFHKIYCSQKSAFRRSYLVVKTLPKTILALVLFSGTYLWLVLKVELPHSSWLSAGLMLYAVGNWENWIDVKHCNGPLRKLFQVKYGLKMLSNECRILVCLLRIAVIGLVVGHVVDTRHFTSADFVHLLKFPKLGQETLNIYFLTLGLIVANYFIRCTVRFLAAMKMRLLNLLHPAFIMTVVFTCLPNLISRQFFICKLNLLIRPFGLNWQFIRWTSATIPFSDYYVMSVWLLLYIVWSYKFVAGLRFKTVSEVIDAMPILLNGFQMENSLVVFRYAIGKKEVVDDCEDEVICKGKLKIINSEIDKTVTVYVCATMWHETKNEMVQMIKSIMKLDEEHAIRLAEKDSKDLIKFKLEVHIFFDDAWVNDAECGRIPNEYFKLLFELLMELTNGPENSDARTRILANTSYGGRLVVRLAAGTLLFVHLKDKQLIRHKKRWSQVMYMYYLLGHRIMDSHLSVEDRQLQADNTYILAIDGDSKFEPDAVIKLLHLMNTKSDIGCACGRIHPIGNGVMVWYQKFEYAIAHWFQKAAEHVFGCVLCAPGCFSLFRASALMDDNIMHKYTKTAVEPRHFVQYDQGEDRWLSTLMLKQGYRIEYAAGADAETYAPEGFEEFFNQRRRWTPSSVANTLDLLADYKLASQNNNSISKLYILYQMLVIGFSMLGPAIIFTMLVYAQVAAFAMDSLRVLTYNAVPVCIFIFCCFCFDSSIQLFYAKVASIIYAFVMLAVLIATTQQIVLETIFSPTSMFVLFMVLIFLLAAFIHPKEFTNIIFGAIFFLMIPSTYVFLSLYSLVNLNVINWGTREAVAKAIGKPVDKDSIAERWLRRLGVDDENSAFCRLFPFLKPSAVVSDPNVRVIERKLERQERILEELQRKAGSSQGNDHQSMLKVVEGQKEEVISIVPSRVISSEEQKDQLGNFNALMQARRGLWMDCEYLQCCDRGQLKQSEERFWDQLIDKYLRPIESTPKEQREVADGLVSLRNRIAFSIIILNGLLVLAIFLLQRHKDVLSIQVTPYDGFQWTKMNETTGKFEKTNEALKVDPLGMGIIFFLLGILIVQTIGMFIHRLNTLVEALHETSEMEELTFTSSRIKSKKAVLGDARQMIDTIQYEKAHGADGYVRSGKMERKALNNVLYKLEREDENTARTRRAKLLMKHLFTTLLILYFVPKYSLQCAAQYKRELRYLDFYLGIAPTTDDGKLLIKESKLSNYIHSAAELNCDFSKPCAWDNAQSDNLLDTSDFYVFSKKDEKTFPVQVRPGSANPKQGTRFILAGNTTAASQSAILVSAPIACQVTKGKLRFKYWVYNNAKLEVVILKINPSHGHLQVKYRPKTDCNIYKPTNDECIVEIDEMHEPFKIGIRAYQLQDASVGSFALITGIRYDGQICQQHEVPSLFGGVPLSAAEPSLESISTASDLDCSSNVATCNWRPSYPSQVTNFATLRSLWQTGMNQRLWDEFIQTNDDSHPESDFIFQYIDPMSSIPIGQLRSAFVPCTQAPSMLQFRYWMSPNVQAQLCTITANNISLSCVFLNEANSPGPITIDIDQPDKNPFRFVIEVIRFDTSRTGIFAIDDIKFKTILCHEQAPKTTPAPLGIGVLFELQPFPEVVQGALPAKLDCNYETDQCTHWEAVEGGFQYGFVPAKLPFNMPKELKGNVAVAHFTSPNSYSIMQSPVISCAKDARITVHYFSSIGARISICADDKCLKEAQRSASSEAEDGPASFGHGGELSVNITSVKNFKLSILAESFVEDGAEFAESFVLIKKITSEGEVCRMKDKTELACEALSCDFKKETLCNYQSALTSPDDIPFQHDKNLGIMATLSTVGRRRVILRSPEFKLSRPAELRFKIMLSTYGALAYVCPDEFVENLTEDCELVLGPKIDERRFEELQIQLDPEIQHFAIVAFHDKDQQFGEADVAIKDIQLVDPDGNSLCQVF</sequence>
<dbReference type="WBParaSite" id="JU765_v2.g13278.t1">
    <property type="protein sequence ID" value="JU765_v2.g13278.t1"/>
    <property type="gene ID" value="JU765_v2.g13278"/>
</dbReference>